<dbReference type="Proteomes" id="UP000008022">
    <property type="component" value="Unassembled WGS sequence"/>
</dbReference>
<reference evidence="2" key="1">
    <citation type="submission" date="2013-06" db="EMBL/GenBank/DDBJ databases">
        <authorList>
            <person name="Zhao Q."/>
        </authorList>
    </citation>
    <scope>NUCLEOTIDE SEQUENCE</scope>
    <source>
        <strain evidence="2">cv. W1943</strain>
    </source>
</reference>
<dbReference type="STRING" id="4529.A0A0E0RHS6"/>
<proteinExistence type="predicted"/>
<reference evidence="1" key="2">
    <citation type="submission" date="2015-06" db="UniProtKB">
        <authorList>
            <consortium name="EnsemblPlants"/>
        </authorList>
    </citation>
    <scope>IDENTIFICATION</scope>
</reference>
<protein>
    <submittedName>
        <fullName evidence="1">Uncharacterized protein</fullName>
    </submittedName>
</protein>
<organism evidence="1 2">
    <name type="scientific">Oryza rufipogon</name>
    <name type="common">Brownbeard rice</name>
    <name type="synonym">Asian wild rice</name>
    <dbReference type="NCBI Taxonomy" id="4529"/>
    <lineage>
        <taxon>Eukaryota</taxon>
        <taxon>Viridiplantae</taxon>
        <taxon>Streptophyta</taxon>
        <taxon>Embryophyta</taxon>
        <taxon>Tracheophyta</taxon>
        <taxon>Spermatophyta</taxon>
        <taxon>Magnoliopsida</taxon>
        <taxon>Liliopsida</taxon>
        <taxon>Poales</taxon>
        <taxon>Poaceae</taxon>
        <taxon>BOP clade</taxon>
        <taxon>Oryzoideae</taxon>
        <taxon>Oryzeae</taxon>
        <taxon>Oryzinae</taxon>
        <taxon>Oryza</taxon>
    </lineage>
</organism>
<dbReference type="AlphaFoldDB" id="A0A0E0RHS6"/>
<dbReference type="EnsemblPlants" id="ORUFI12G14670.1">
    <property type="protein sequence ID" value="ORUFI12G14670.1"/>
    <property type="gene ID" value="ORUFI12G14670"/>
</dbReference>
<dbReference type="HOGENOM" id="CLU_2578031_0_0_1"/>
<evidence type="ECO:0000313" key="2">
    <source>
        <dbReference type="Proteomes" id="UP000008022"/>
    </source>
</evidence>
<evidence type="ECO:0000313" key="1">
    <source>
        <dbReference type="EnsemblPlants" id="ORUFI12G14670.1"/>
    </source>
</evidence>
<name>A0A0E0RHS6_ORYRU</name>
<sequence>MREQRRNIFFFDWYENSQIIHFEEFFRTQKKGKEVCNEERKQEHDKSVIKTRKKGKENNRRLKIYPLNNKIPKQFLWNPLF</sequence>
<keyword evidence="2" id="KW-1185">Reference proteome</keyword>
<dbReference type="Gramene" id="ORUFI12G14670.1">
    <property type="protein sequence ID" value="ORUFI12G14670.1"/>
    <property type="gene ID" value="ORUFI12G14670"/>
</dbReference>
<accession>A0A0E0RHS6</accession>